<dbReference type="RefSeq" id="WP_397083106.1">
    <property type="nucleotide sequence ID" value="NZ_JBITGY010000005.1"/>
</dbReference>
<sequence length="220" mass="23958">MPSFSSSTTPSTGTEPRHHAVLLAAGPFGLAVAERLSGSKDLSELYTTTVLDIDTGTHPSLWPHADLFVLAVSHERPRIADAVDRAAFAWGTPWLESCLETTDIRVGPVVVPGCTACYRCFVNRRRQHRRLDPPPARERHPTGFAVHHAGIAAGLTRQAMAEAFGAPDPARLGGGVRRFSLVTGATSRSDVVAGDRCPRCRIPVDSTELWRRMSGWRESR</sequence>
<protein>
    <submittedName>
        <fullName evidence="1">TOMM leader peptide-binding protein</fullName>
    </submittedName>
</protein>
<dbReference type="Proteomes" id="UP001612741">
    <property type="component" value="Unassembled WGS sequence"/>
</dbReference>
<comment type="caution">
    <text evidence="1">The sequence shown here is derived from an EMBL/GenBank/DDBJ whole genome shotgun (WGS) entry which is preliminary data.</text>
</comment>
<name>A0ABW7YUQ9_9ACTN</name>
<gene>
    <name evidence="1" type="ORF">ACIBG2_19890</name>
</gene>
<evidence type="ECO:0000313" key="1">
    <source>
        <dbReference type="EMBL" id="MFI6499660.1"/>
    </source>
</evidence>
<proteinExistence type="predicted"/>
<accession>A0ABW7YUQ9</accession>
<dbReference type="InterPro" id="IPR022291">
    <property type="entry name" value="Bacteriocin_synth_cyclodeHase"/>
</dbReference>
<dbReference type="Gene3D" id="3.40.50.720">
    <property type="entry name" value="NAD(P)-binding Rossmann-like Domain"/>
    <property type="match status" value="1"/>
</dbReference>
<keyword evidence="2" id="KW-1185">Reference proteome</keyword>
<dbReference type="NCBIfam" id="TIGR03882">
    <property type="entry name" value="cyclo_dehyd_2"/>
    <property type="match status" value="1"/>
</dbReference>
<reference evidence="1 2" key="1">
    <citation type="submission" date="2024-10" db="EMBL/GenBank/DDBJ databases">
        <title>The Natural Products Discovery Center: Release of the First 8490 Sequenced Strains for Exploring Actinobacteria Biosynthetic Diversity.</title>
        <authorList>
            <person name="Kalkreuter E."/>
            <person name="Kautsar S.A."/>
            <person name="Yang D."/>
            <person name="Bader C.D."/>
            <person name="Teijaro C.N."/>
            <person name="Fluegel L."/>
            <person name="Davis C.M."/>
            <person name="Simpson J.R."/>
            <person name="Lauterbach L."/>
            <person name="Steele A.D."/>
            <person name="Gui C."/>
            <person name="Meng S."/>
            <person name="Li G."/>
            <person name="Viehrig K."/>
            <person name="Ye F."/>
            <person name="Su P."/>
            <person name="Kiefer A.F."/>
            <person name="Nichols A."/>
            <person name="Cepeda A.J."/>
            <person name="Yan W."/>
            <person name="Fan B."/>
            <person name="Jiang Y."/>
            <person name="Adhikari A."/>
            <person name="Zheng C.-J."/>
            <person name="Schuster L."/>
            <person name="Cowan T.M."/>
            <person name="Smanski M.J."/>
            <person name="Chevrette M.G."/>
            <person name="De Carvalho L.P.S."/>
            <person name="Shen B."/>
        </authorList>
    </citation>
    <scope>NUCLEOTIDE SEQUENCE [LARGE SCALE GENOMIC DNA]</scope>
    <source>
        <strain evidence="1 2">NPDC050545</strain>
    </source>
</reference>
<dbReference type="EMBL" id="JBITGY010000005">
    <property type="protein sequence ID" value="MFI6499660.1"/>
    <property type="molecule type" value="Genomic_DNA"/>
</dbReference>
<evidence type="ECO:0000313" key="2">
    <source>
        <dbReference type="Proteomes" id="UP001612741"/>
    </source>
</evidence>
<organism evidence="1 2">
    <name type="scientific">Nonomuraea typhae</name>
    <dbReference type="NCBI Taxonomy" id="2603600"/>
    <lineage>
        <taxon>Bacteria</taxon>
        <taxon>Bacillati</taxon>
        <taxon>Actinomycetota</taxon>
        <taxon>Actinomycetes</taxon>
        <taxon>Streptosporangiales</taxon>
        <taxon>Streptosporangiaceae</taxon>
        <taxon>Nonomuraea</taxon>
    </lineage>
</organism>